<organism evidence="1 2">
    <name type="scientific">Cyclobacterium qasimii</name>
    <dbReference type="NCBI Taxonomy" id="1350429"/>
    <lineage>
        <taxon>Bacteria</taxon>
        <taxon>Pseudomonadati</taxon>
        <taxon>Bacteroidota</taxon>
        <taxon>Cytophagia</taxon>
        <taxon>Cytophagales</taxon>
        <taxon>Cyclobacteriaceae</taxon>
        <taxon>Cyclobacterium</taxon>
    </lineage>
</organism>
<evidence type="ECO:0000313" key="2">
    <source>
        <dbReference type="Proteomes" id="UP000321301"/>
    </source>
</evidence>
<evidence type="ECO:0000313" key="1">
    <source>
        <dbReference type="EMBL" id="GEO20459.1"/>
    </source>
</evidence>
<dbReference type="AlphaFoldDB" id="A0A512C8C8"/>
<comment type="caution">
    <text evidence="1">The sequence shown here is derived from an EMBL/GenBank/DDBJ whole genome shotgun (WGS) entry which is preliminary data.</text>
</comment>
<gene>
    <name evidence="1" type="ORF">CQA01_09930</name>
</gene>
<proteinExistence type="predicted"/>
<accession>A0A512C8C8</accession>
<keyword evidence="2" id="KW-1185">Reference proteome</keyword>
<name>A0A512C8C8_9BACT</name>
<reference evidence="1 2" key="1">
    <citation type="submission" date="2019-07" db="EMBL/GenBank/DDBJ databases">
        <title>Whole genome shotgun sequence of Cyclobacterium qasimii NBRC 106168.</title>
        <authorList>
            <person name="Hosoyama A."/>
            <person name="Uohara A."/>
            <person name="Ohji S."/>
            <person name="Ichikawa N."/>
        </authorList>
    </citation>
    <scope>NUCLEOTIDE SEQUENCE [LARGE SCALE GENOMIC DNA]</scope>
    <source>
        <strain evidence="1 2">NBRC 106168</strain>
    </source>
</reference>
<dbReference type="RefSeq" id="WP_020892417.1">
    <property type="nucleotide sequence ID" value="NZ_BJYV01000002.1"/>
</dbReference>
<protein>
    <submittedName>
        <fullName evidence="1">Uncharacterized protein</fullName>
    </submittedName>
</protein>
<sequence length="81" mass="9507">MKSKLLFLPDVLLLLFICIACERHELRHTQFRTNGETVISSKKTEKNIFMRDKNNNEMAWETIKDNLTEHFAGLKAKVLED</sequence>
<dbReference type="Proteomes" id="UP000321301">
    <property type="component" value="Unassembled WGS sequence"/>
</dbReference>
<dbReference type="EMBL" id="BJYV01000002">
    <property type="protein sequence ID" value="GEO20459.1"/>
    <property type="molecule type" value="Genomic_DNA"/>
</dbReference>